<sequence>MLLKIAVLGSILIVGGIIFSSQIQETFPNASTDGVNSLKSDVSSLTSKSINKAEEKIESSVYKAEEKLTDFGHQTIQSAEEKIESSVKKAENKISEIHQDSTEYIEENLTEKILTSNSNK</sequence>
<evidence type="ECO:0000313" key="1">
    <source>
        <dbReference type="EMBL" id="MBA4454255.1"/>
    </source>
</evidence>
<evidence type="ECO:0000313" key="2">
    <source>
        <dbReference type="Proteomes" id="UP000526786"/>
    </source>
</evidence>
<dbReference type="EMBL" id="JACENC010000186">
    <property type="protein sequence ID" value="MBA4454255.1"/>
    <property type="molecule type" value="Genomic_DNA"/>
</dbReference>
<protein>
    <submittedName>
        <fullName evidence="1">Uncharacterized protein</fullName>
    </submittedName>
</protein>
<reference evidence="1 2" key="1">
    <citation type="journal article" date="2020" name="Appl. Environ. Microbiol.">
        <title>Genomic Characteristics of a Novel Species of Ammonia-Oxidizing Archaea from the Jiulong River Estuary.</title>
        <authorList>
            <person name="Zou D."/>
            <person name="Wan R."/>
            <person name="Han L."/>
            <person name="Xu M.N."/>
            <person name="Liu Y."/>
            <person name="Liu H."/>
            <person name="Kao S.J."/>
            <person name="Li M."/>
        </authorList>
    </citation>
    <scope>NUCLEOTIDE SEQUENCE [LARGE SCALE GENOMIC DNA]</scope>
    <source>
        <strain evidence="1">W2bin3</strain>
    </source>
</reference>
<organism evidence="1 2">
    <name type="scientific">Candidatus Nitrosomaritimum aestuariumsis</name>
    <dbReference type="NCBI Taxonomy" id="3342354"/>
    <lineage>
        <taxon>Archaea</taxon>
        <taxon>Nitrososphaerota</taxon>
        <taxon>Nitrososphaeria</taxon>
        <taxon>Nitrosopumilales</taxon>
        <taxon>Nitrosopumilaceae</taxon>
        <taxon>Candidatus Nitrosomaritimum</taxon>
    </lineage>
</organism>
<proteinExistence type="predicted"/>
<dbReference type="Proteomes" id="UP000526786">
    <property type="component" value="Unassembled WGS sequence"/>
</dbReference>
<name>A0AC60W3S6_9ARCH</name>
<accession>A0AC60W3S6</accession>
<comment type="caution">
    <text evidence="1">The sequence shown here is derived from an EMBL/GenBank/DDBJ whole genome shotgun (WGS) entry which is preliminary data.</text>
</comment>
<gene>
    <name evidence="1" type="ORF">H2B05_04850</name>
</gene>